<comment type="pathway">
    <text evidence="2">Cofactor biosynthesis; riboflavin biosynthesis.</text>
</comment>
<keyword evidence="7" id="KW-0521">NADP</keyword>
<accession>A0A9P6INK7</accession>
<sequence length="268" mass="28952">SFAPDTGATRPHLTLTYAQSLDGKIAGIRGKQLILSGPESMKATHILRSKHDAILVGIGTVLNDDPRLTVRLSDDDLPPGSDPVQHPQPIILDGTLRFPLSAKLVLPSSPRKPWIFTSPVHDNQRRNEIEALGAKVIVLDVDAQGWGDLSHVFSSASTYTPHIDPRTDEKRLAFGIGCYPGRLSIPDLLSKLHQQSIRSLMVEGGAGVVSSFLKSGLVDAFLLTVAPVYVGKDGISAVQDAEDAAKFEDISYYTLGRDVMMIAKPRKG</sequence>
<dbReference type="InterPro" id="IPR002734">
    <property type="entry name" value="RibDG_C"/>
</dbReference>
<keyword evidence="8" id="KW-0560">Oxidoreductase</keyword>
<dbReference type="EMBL" id="JAAAHW010009937">
    <property type="protein sequence ID" value="KAF9934029.1"/>
    <property type="molecule type" value="Genomic_DNA"/>
</dbReference>
<feature type="non-terminal residue" evidence="14">
    <location>
        <position position="1"/>
    </location>
</feature>
<comment type="catalytic activity">
    <reaction evidence="11">
        <text>2,5-diamino-6-(1-D-ribitylamino)pyrimidin-4(3H)-one 5'-phosphate + NAD(+) = 2,5-diamino-6-(1-D-ribosylamino)pyrimidin-4(3H)-one 5'-phosphate + NADH + H(+)</text>
        <dbReference type="Rhea" id="RHEA:27274"/>
        <dbReference type="ChEBI" id="CHEBI:15378"/>
        <dbReference type="ChEBI" id="CHEBI:57540"/>
        <dbReference type="ChEBI" id="CHEBI:57945"/>
        <dbReference type="ChEBI" id="CHEBI:58890"/>
        <dbReference type="ChEBI" id="CHEBI:59545"/>
        <dbReference type="EC" id="1.1.1.302"/>
    </reaction>
</comment>
<evidence type="ECO:0000256" key="12">
    <source>
        <dbReference type="ARBA" id="ARBA00049020"/>
    </source>
</evidence>
<proteinExistence type="inferred from homology"/>
<dbReference type="InterPro" id="IPR024072">
    <property type="entry name" value="DHFR-like_dom_sf"/>
</dbReference>
<gene>
    <name evidence="14" type="primary">RIB7_1</name>
    <name evidence="14" type="ORF">BGZ65_003935</name>
</gene>
<comment type="caution">
    <text evidence="14">The sequence shown here is derived from an EMBL/GenBank/DDBJ whole genome shotgun (WGS) entry which is preliminary data.</text>
</comment>
<evidence type="ECO:0000256" key="4">
    <source>
        <dbReference type="ARBA" id="ARBA00012851"/>
    </source>
</evidence>
<keyword evidence="15" id="KW-1185">Reference proteome</keyword>
<dbReference type="PANTHER" id="PTHR38011">
    <property type="entry name" value="DIHYDROFOLATE REDUCTASE FAMILY PROTEIN (AFU_ORTHOLOGUE AFUA_8G06820)"/>
    <property type="match status" value="1"/>
</dbReference>
<dbReference type="GO" id="GO:0008703">
    <property type="term" value="F:5-amino-6-(5-phosphoribosylamino)uracil reductase activity"/>
    <property type="evidence" value="ECO:0007669"/>
    <property type="project" value="InterPro"/>
</dbReference>
<comment type="catalytic activity">
    <reaction evidence="12">
        <text>2,5-diamino-6-(1-D-ribitylamino)pyrimidin-4(3H)-one 5'-phosphate + NADP(+) = 2,5-diamino-6-(1-D-ribosylamino)pyrimidin-4(3H)-one 5'-phosphate + NADPH + H(+)</text>
        <dbReference type="Rhea" id="RHEA:27278"/>
        <dbReference type="ChEBI" id="CHEBI:15378"/>
        <dbReference type="ChEBI" id="CHEBI:57783"/>
        <dbReference type="ChEBI" id="CHEBI:58349"/>
        <dbReference type="ChEBI" id="CHEBI:58890"/>
        <dbReference type="ChEBI" id="CHEBI:59545"/>
        <dbReference type="EC" id="1.1.1.302"/>
    </reaction>
</comment>
<evidence type="ECO:0000256" key="3">
    <source>
        <dbReference type="ARBA" id="ARBA00009723"/>
    </source>
</evidence>
<evidence type="ECO:0000256" key="8">
    <source>
        <dbReference type="ARBA" id="ARBA00023002"/>
    </source>
</evidence>
<organism evidence="14 15">
    <name type="scientific">Modicella reniformis</name>
    <dbReference type="NCBI Taxonomy" id="1440133"/>
    <lineage>
        <taxon>Eukaryota</taxon>
        <taxon>Fungi</taxon>
        <taxon>Fungi incertae sedis</taxon>
        <taxon>Mucoromycota</taxon>
        <taxon>Mortierellomycotina</taxon>
        <taxon>Mortierellomycetes</taxon>
        <taxon>Mortierellales</taxon>
        <taxon>Mortierellaceae</taxon>
        <taxon>Modicella</taxon>
    </lineage>
</organism>
<dbReference type="Pfam" id="PF01872">
    <property type="entry name" value="RibD_C"/>
    <property type="match status" value="1"/>
</dbReference>
<name>A0A9P6INK7_9FUNG</name>
<evidence type="ECO:0000313" key="15">
    <source>
        <dbReference type="Proteomes" id="UP000749646"/>
    </source>
</evidence>
<comment type="function">
    <text evidence="1">Catalyzes an early step in riboflavin biosynthesis, the NADPH-dependent reduction of the ribose side chain of 2,5-diamino-6-ribosylamino-4(3H)-pyrimidinone 5'-phosphate, yielding 2,5-diamino-6-ribitylamino-4(3H)-pyrimidinone 5'-phosphate.</text>
</comment>
<evidence type="ECO:0000256" key="6">
    <source>
        <dbReference type="ARBA" id="ARBA00022619"/>
    </source>
</evidence>
<dbReference type="SUPFAM" id="SSF53597">
    <property type="entry name" value="Dihydrofolate reductase-like"/>
    <property type="match status" value="1"/>
</dbReference>
<reference evidence="14" key="1">
    <citation type="journal article" date="2020" name="Fungal Divers.">
        <title>Resolving the Mortierellaceae phylogeny through synthesis of multi-gene phylogenetics and phylogenomics.</title>
        <authorList>
            <person name="Vandepol N."/>
            <person name="Liber J."/>
            <person name="Desiro A."/>
            <person name="Na H."/>
            <person name="Kennedy M."/>
            <person name="Barry K."/>
            <person name="Grigoriev I.V."/>
            <person name="Miller A.N."/>
            <person name="O'Donnell K."/>
            <person name="Stajich J.E."/>
            <person name="Bonito G."/>
        </authorList>
    </citation>
    <scope>NUCLEOTIDE SEQUENCE</scope>
    <source>
        <strain evidence="14">MES-2147</strain>
    </source>
</reference>
<evidence type="ECO:0000256" key="1">
    <source>
        <dbReference type="ARBA" id="ARBA00003555"/>
    </source>
</evidence>
<dbReference type="EC" id="1.1.1.302" evidence="4"/>
<feature type="domain" description="Bacterial bifunctional deaminase-reductase C-terminal" evidence="13">
    <location>
        <begin position="11"/>
        <end position="260"/>
    </location>
</feature>
<keyword evidence="6" id="KW-0686">Riboflavin biosynthesis</keyword>
<protein>
    <recommendedName>
        <fullName evidence="5">2,5-diamino-6-ribosylamino-4(3H)-pyrimidinone 5'-phosphate reductase</fullName>
        <ecNumber evidence="4">1.1.1.302</ecNumber>
    </recommendedName>
    <alternativeName>
        <fullName evidence="10">2,5-diamino-6-(5-phospho-D-ribosylamino)pyrimidin-4(3H)-one reductase</fullName>
    </alternativeName>
    <alternativeName>
        <fullName evidence="9">2,5-diamino-6-ribitylamino-4(3H)-pyrimidinone 5'-phosphate synthase</fullName>
    </alternativeName>
</protein>
<dbReference type="OrthoDB" id="5432at2759"/>
<evidence type="ECO:0000259" key="13">
    <source>
        <dbReference type="Pfam" id="PF01872"/>
    </source>
</evidence>
<evidence type="ECO:0000256" key="2">
    <source>
        <dbReference type="ARBA" id="ARBA00005104"/>
    </source>
</evidence>
<dbReference type="GO" id="GO:0009231">
    <property type="term" value="P:riboflavin biosynthetic process"/>
    <property type="evidence" value="ECO:0007669"/>
    <property type="project" value="UniProtKB-KW"/>
</dbReference>
<evidence type="ECO:0000256" key="9">
    <source>
        <dbReference type="ARBA" id="ARBA00030073"/>
    </source>
</evidence>
<comment type="similarity">
    <text evidence="3">Belongs to the HTP reductase family.</text>
</comment>
<evidence type="ECO:0000256" key="10">
    <source>
        <dbReference type="ARBA" id="ARBA00031630"/>
    </source>
</evidence>
<dbReference type="Proteomes" id="UP000749646">
    <property type="component" value="Unassembled WGS sequence"/>
</dbReference>
<dbReference type="InterPro" id="IPR050765">
    <property type="entry name" value="Riboflavin_Biosynth_HTPR"/>
</dbReference>
<evidence type="ECO:0000256" key="5">
    <source>
        <dbReference type="ARBA" id="ARBA00015035"/>
    </source>
</evidence>
<evidence type="ECO:0000256" key="11">
    <source>
        <dbReference type="ARBA" id="ARBA00047550"/>
    </source>
</evidence>
<dbReference type="AlphaFoldDB" id="A0A9P6INK7"/>
<dbReference type="PANTHER" id="PTHR38011:SF7">
    <property type="entry name" value="2,5-DIAMINO-6-RIBOSYLAMINO-4(3H)-PYRIMIDINONE 5'-PHOSPHATE REDUCTASE"/>
    <property type="match status" value="1"/>
</dbReference>
<evidence type="ECO:0000256" key="7">
    <source>
        <dbReference type="ARBA" id="ARBA00022857"/>
    </source>
</evidence>
<dbReference type="Gene3D" id="3.40.430.10">
    <property type="entry name" value="Dihydrofolate Reductase, subunit A"/>
    <property type="match status" value="1"/>
</dbReference>
<evidence type="ECO:0000313" key="14">
    <source>
        <dbReference type="EMBL" id="KAF9934029.1"/>
    </source>
</evidence>